<dbReference type="InterPro" id="IPR010810">
    <property type="entry name" value="Flagellin_hook_IN_motif"/>
</dbReference>
<evidence type="ECO:0000256" key="1">
    <source>
        <dbReference type="ARBA" id="ARBA00009764"/>
    </source>
</evidence>
<keyword evidence="9" id="KW-1185">Reference proteome</keyword>
<comment type="similarity">
    <text evidence="1 5">Belongs to the FliD family.</text>
</comment>
<dbReference type="Pfam" id="PF07196">
    <property type="entry name" value="Flagellin_IN"/>
    <property type="match status" value="1"/>
</dbReference>
<evidence type="ECO:0000259" key="7">
    <source>
        <dbReference type="Pfam" id="PF07195"/>
    </source>
</evidence>
<keyword evidence="5" id="KW-0964">Secreted</keyword>
<dbReference type="Pfam" id="PF02465">
    <property type="entry name" value="FliD_N"/>
    <property type="match status" value="1"/>
</dbReference>
<accession>A0ABR8TM72</accession>
<sequence length="521" mass="55322">MSIKSTASWNAEAVFPHRARAGVLGAPRGSGVSAANGATANFIQHGVLASELPPIYQGVPDMTTFDSNYAYNMATQLAGFDTQTSYSRLDRNKKNYQAQQTALNTLSSALSTFQTKLSGLKGAGSTSSMMQNKATLSSSDYATATVGGKAQAGSYQFYVDKLASAHQLAFENVSGSDFGNAGTFLVKQGGNSIEVDLSTLGIAADGSDALEKIAKAINDSDQNKGVRASLVTANGVKTLMLSSEETGAANKITFEEVGAPTDLTIKALSKTKELSKAQDAEIYLGADASGIKLTNSSNTFTNIADDVSLTFTKAHTTGDAPLTVDIAQDPSATKAKVQEFVDAYNSLMSTIKSLTASGSEESERGVLAADGMTRGLKSMVDNLIRKDFGGESLVSLGITGKRDGSLELNGERFDKMLASKPEALDAIFKGDGATKGLLDSLLDTKSGLAVYTSSVNGILKTRKDSISDSMKRADVEYERVDTQYENLYQRYLKQYTSMMQIMSTLEQTSSLYFDFASAEKK</sequence>
<keyword evidence="8" id="KW-0966">Cell projection</keyword>
<evidence type="ECO:0000313" key="8">
    <source>
        <dbReference type="EMBL" id="MBD7976862.1"/>
    </source>
</evidence>
<evidence type="ECO:0000259" key="6">
    <source>
        <dbReference type="Pfam" id="PF02465"/>
    </source>
</evidence>
<comment type="caution">
    <text evidence="8">The sequence shown here is derived from an EMBL/GenBank/DDBJ whole genome shotgun (WGS) entry which is preliminary data.</text>
</comment>
<gene>
    <name evidence="8" type="primary">fliD</name>
    <name evidence="8" type="ORF">H9642_06625</name>
</gene>
<comment type="function">
    <text evidence="5">Required for morphogenesis and for the elongation of the flagellar filament by facilitating polymerization of the flagellin monomers at the tip of growing filament. Forms a capping structure, which prevents flagellin subunits (transported through the central channel of the flagellum) from leaking out without polymerization at the distal end.</text>
</comment>
<evidence type="ECO:0000256" key="2">
    <source>
        <dbReference type="ARBA" id="ARBA00011255"/>
    </source>
</evidence>
<dbReference type="RefSeq" id="WP_251835634.1">
    <property type="nucleotide sequence ID" value="NZ_JACSQG010000002.1"/>
</dbReference>
<evidence type="ECO:0000256" key="5">
    <source>
        <dbReference type="RuleBase" id="RU362066"/>
    </source>
</evidence>
<feature type="domain" description="Flagellar hook-associated protein 2 C-terminal" evidence="7">
    <location>
        <begin position="277"/>
        <end position="506"/>
    </location>
</feature>
<organism evidence="8 9">
    <name type="scientific">Serpens gallinarum</name>
    <dbReference type="NCBI Taxonomy" id="2763075"/>
    <lineage>
        <taxon>Bacteria</taxon>
        <taxon>Pseudomonadati</taxon>
        <taxon>Pseudomonadota</taxon>
        <taxon>Gammaproteobacteria</taxon>
        <taxon>Pseudomonadales</taxon>
        <taxon>Pseudomonadaceae</taxon>
        <taxon>Pseudomonas</taxon>
    </lineage>
</organism>
<dbReference type="Pfam" id="PF07195">
    <property type="entry name" value="FliD_C"/>
    <property type="match status" value="1"/>
</dbReference>
<evidence type="ECO:0000313" key="9">
    <source>
        <dbReference type="Proteomes" id="UP000611945"/>
    </source>
</evidence>
<comment type="subcellular location">
    <subcellularLocation>
        <location evidence="5">Secreted</location>
    </subcellularLocation>
    <subcellularLocation>
        <location evidence="5">Bacterial flagellum</location>
    </subcellularLocation>
</comment>
<name>A0ABR8TM72_9PSED</name>
<dbReference type="Proteomes" id="UP000611945">
    <property type="component" value="Unassembled WGS sequence"/>
</dbReference>
<comment type="subunit">
    <text evidence="2 5">Homopentamer.</text>
</comment>
<dbReference type="PANTHER" id="PTHR30288:SF0">
    <property type="entry name" value="FLAGELLAR HOOK-ASSOCIATED PROTEIN 2"/>
    <property type="match status" value="1"/>
</dbReference>
<keyword evidence="8" id="KW-0969">Cilium</keyword>
<dbReference type="InterPro" id="IPR003481">
    <property type="entry name" value="FliD_N"/>
</dbReference>
<reference evidence="8 9" key="1">
    <citation type="submission" date="2020-08" db="EMBL/GenBank/DDBJ databases">
        <title>A Genomic Blueprint of the Chicken Gut Microbiome.</title>
        <authorList>
            <person name="Gilroy R."/>
            <person name="Ravi A."/>
            <person name="Getino M."/>
            <person name="Pursley I."/>
            <person name="Horton D.L."/>
            <person name="Alikhan N.-F."/>
            <person name="Baker D."/>
            <person name="Gharbi K."/>
            <person name="Hall N."/>
            <person name="Watson M."/>
            <person name="Adriaenssens E.M."/>
            <person name="Foster-Nyarko E."/>
            <person name="Jarju S."/>
            <person name="Secka A."/>
            <person name="Antonio M."/>
            <person name="Oren A."/>
            <person name="Chaudhuri R."/>
            <person name="La Ragione R.M."/>
            <person name="Hildebrand F."/>
            <person name="Pallen M.J."/>
        </authorList>
    </citation>
    <scope>NUCLEOTIDE SEQUENCE [LARGE SCALE GENOMIC DNA]</scope>
    <source>
        <strain evidence="8 9">Sa2CUA2</strain>
    </source>
</reference>
<keyword evidence="3" id="KW-0175">Coiled coil</keyword>
<feature type="domain" description="Flagellar hook-associated protein 2 N-terminal" evidence="6">
    <location>
        <begin position="73"/>
        <end position="166"/>
    </location>
</feature>
<dbReference type="InterPro" id="IPR040026">
    <property type="entry name" value="FliD"/>
</dbReference>
<protein>
    <recommendedName>
        <fullName evidence="5">Flagellar hook-associated protein 2</fullName>
        <shortName evidence="5">HAP2</shortName>
    </recommendedName>
    <alternativeName>
        <fullName evidence="5">Flagellar cap protein</fullName>
    </alternativeName>
</protein>
<evidence type="ECO:0000256" key="4">
    <source>
        <dbReference type="ARBA" id="ARBA00023143"/>
    </source>
</evidence>
<evidence type="ECO:0000256" key="3">
    <source>
        <dbReference type="ARBA" id="ARBA00023054"/>
    </source>
</evidence>
<keyword evidence="4 5" id="KW-0975">Bacterial flagellum</keyword>
<dbReference type="InterPro" id="IPR010809">
    <property type="entry name" value="FliD_C"/>
</dbReference>
<dbReference type="EMBL" id="JACSQG010000002">
    <property type="protein sequence ID" value="MBD7976862.1"/>
    <property type="molecule type" value="Genomic_DNA"/>
</dbReference>
<proteinExistence type="inferred from homology"/>
<keyword evidence="8" id="KW-0282">Flagellum</keyword>
<dbReference type="PANTHER" id="PTHR30288">
    <property type="entry name" value="FLAGELLAR CAP/ASSEMBLY PROTEIN FLID"/>
    <property type="match status" value="1"/>
</dbReference>